<keyword evidence="10" id="KW-1185">Reference proteome</keyword>
<dbReference type="Pfam" id="PF01281">
    <property type="entry name" value="Ribosomal_L9_N"/>
    <property type="match status" value="1"/>
</dbReference>
<dbReference type="OrthoDB" id="9788336at2"/>
<evidence type="ECO:0000256" key="4">
    <source>
        <dbReference type="ARBA" id="ARBA00022980"/>
    </source>
</evidence>
<comment type="caution">
    <text evidence="9">The sequence shown here is derived from an EMBL/GenBank/DDBJ whole genome shotgun (WGS) entry which is preliminary data.</text>
</comment>
<dbReference type="FunFam" id="3.40.5.10:FF:000008">
    <property type="entry name" value="50S ribosomal protein L9"/>
    <property type="match status" value="1"/>
</dbReference>
<evidence type="ECO:0000256" key="2">
    <source>
        <dbReference type="ARBA" id="ARBA00022730"/>
    </source>
</evidence>
<dbReference type="GO" id="GO:0019843">
    <property type="term" value="F:rRNA binding"/>
    <property type="evidence" value="ECO:0007669"/>
    <property type="project" value="UniProtKB-UniRule"/>
</dbReference>
<dbReference type="EMBL" id="RQFP01000014">
    <property type="protein sequence ID" value="TGK92076.1"/>
    <property type="molecule type" value="Genomic_DNA"/>
</dbReference>
<name>A0A2M9Y1X2_9LEPT</name>
<dbReference type="GO" id="GO:0003735">
    <property type="term" value="F:structural constituent of ribosome"/>
    <property type="evidence" value="ECO:0007669"/>
    <property type="project" value="InterPro"/>
</dbReference>
<dbReference type="Gene3D" id="3.10.430.100">
    <property type="entry name" value="Ribosomal protein L9, C-terminal domain"/>
    <property type="match status" value="1"/>
</dbReference>
<organism evidence="9 10">
    <name type="scientific">Leptospira brenneri</name>
    <dbReference type="NCBI Taxonomy" id="2023182"/>
    <lineage>
        <taxon>Bacteria</taxon>
        <taxon>Pseudomonadati</taxon>
        <taxon>Spirochaetota</taxon>
        <taxon>Spirochaetia</taxon>
        <taxon>Leptospirales</taxon>
        <taxon>Leptospiraceae</taxon>
        <taxon>Leptospira</taxon>
    </lineage>
</organism>
<evidence type="ECO:0000256" key="6">
    <source>
        <dbReference type="ARBA" id="ARBA00035292"/>
    </source>
</evidence>
<dbReference type="GO" id="GO:0005840">
    <property type="term" value="C:ribosome"/>
    <property type="evidence" value="ECO:0007669"/>
    <property type="project" value="UniProtKB-KW"/>
</dbReference>
<reference evidence="9" key="1">
    <citation type="journal article" date="2019" name="PLoS Negl. Trop. Dis.">
        <title>Revisiting the worldwide diversity of Leptospira species in the environment.</title>
        <authorList>
            <person name="Vincent A.T."/>
            <person name="Schiettekatte O."/>
            <person name="Bourhy P."/>
            <person name="Veyrier F.J."/>
            <person name="Picardeau M."/>
        </authorList>
    </citation>
    <scope>NUCLEOTIDE SEQUENCE [LARGE SCALE GENOMIC DNA]</scope>
    <source>
        <strain evidence="9">201800277</strain>
    </source>
</reference>
<comment type="similarity">
    <text evidence="1 7">Belongs to the bacterial ribosomal protein bL9 family.</text>
</comment>
<dbReference type="InterPro" id="IPR020594">
    <property type="entry name" value="Ribosomal_bL9_bac/chp"/>
</dbReference>
<dbReference type="SUPFAM" id="SSF55653">
    <property type="entry name" value="Ribosomal protein L9 C-domain"/>
    <property type="match status" value="1"/>
</dbReference>
<evidence type="ECO:0000256" key="1">
    <source>
        <dbReference type="ARBA" id="ARBA00010605"/>
    </source>
</evidence>
<dbReference type="InterPro" id="IPR036791">
    <property type="entry name" value="Ribosomal_bL9_C_sf"/>
</dbReference>
<dbReference type="Proteomes" id="UP000297891">
    <property type="component" value="Unassembled WGS sequence"/>
</dbReference>
<dbReference type="InterPro" id="IPR020069">
    <property type="entry name" value="Ribosomal_bL9_C"/>
</dbReference>
<dbReference type="PANTHER" id="PTHR21368">
    <property type="entry name" value="50S RIBOSOMAL PROTEIN L9"/>
    <property type="match status" value="1"/>
</dbReference>
<dbReference type="PROSITE" id="PS00651">
    <property type="entry name" value="RIBOSOMAL_L9"/>
    <property type="match status" value="1"/>
</dbReference>
<keyword evidence="3 7" id="KW-0694">RNA-binding</keyword>
<gene>
    <name evidence="7" type="primary">rplI</name>
    <name evidence="9" type="ORF">EHQ30_18025</name>
</gene>
<dbReference type="HAMAP" id="MF_00503">
    <property type="entry name" value="Ribosomal_bL9"/>
    <property type="match status" value="1"/>
</dbReference>
<dbReference type="Pfam" id="PF03948">
    <property type="entry name" value="Ribosomal_L9_C"/>
    <property type="match status" value="1"/>
</dbReference>
<evidence type="ECO:0000259" key="8">
    <source>
        <dbReference type="PROSITE" id="PS00651"/>
    </source>
</evidence>
<dbReference type="GO" id="GO:1990904">
    <property type="term" value="C:ribonucleoprotein complex"/>
    <property type="evidence" value="ECO:0007669"/>
    <property type="project" value="UniProtKB-KW"/>
</dbReference>
<keyword evidence="4 7" id="KW-0689">Ribosomal protein</keyword>
<dbReference type="SUPFAM" id="SSF55658">
    <property type="entry name" value="L9 N-domain-like"/>
    <property type="match status" value="1"/>
</dbReference>
<dbReference type="RefSeq" id="WP_100790891.1">
    <property type="nucleotide sequence ID" value="NZ_NPDQ01000004.1"/>
</dbReference>
<dbReference type="GO" id="GO:0006412">
    <property type="term" value="P:translation"/>
    <property type="evidence" value="ECO:0007669"/>
    <property type="project" value="UniProtKB-UniRule"/>
</dbReference>
<keyword evidence="5 7" id="KW-0687">Ribonucleoprotein</keyword>
<evidence type="ECO:0000256" key="7">
    <source>
        <dbReference type="HAMAP-Rule" id="MF_00503"/>
    </source>
</evidence>
<dbReference type="InterPro" id="IPR000244">
    <property type="entry name" value="Ribosomal_bL9"/>
</dbReference>
<evidence type="ECO:0000313" key="9">
    <source>
        <dbReference type="EMBL" id="TGK92076.1"/>
    </source>
</evidence>
<keyword evidence="2 7" id="KW-0699">rRNA-binding</keyword>
<proteinExistence type="inferred from homology"/>
<evidence type="ECO:0000256" key="5">
    <source>
        <dbReference type="ARBA" id="ARBA00023274"/>
    </source>
</evidence>
<dbReference type="NCBIfam" id="TIGR00158">
    <property type="entry name" value="L9"/>
    <property type="match status" value="1"/>
</dbReference>
<dbReference type="Gene3D" id="3.40.5.10">
    <property type="entry name" value="Ribosomal protein L9, N-terminal domain"/>
    <property type="match status" value="1"/>
</dbReference>
<dbReference type="InterPro" id="IPR009027">
    <property type="entry name" value="Ribosomal_bL9/RNase_H1_N"/>
</dbReference>
<dbReference type="InterPro" id="IPR020070">
    <property type="entry name" value="Ribosomal_bL9_N"/>
</dbReference>
<comment type="function">
    <text evidence="7">Binds to the 23S rRNA.</text>
</comment>
<dbReference type="AlphaFoldDB" id="A0A2M9Y1X2"/>
<evidence type="ECO:0000256" key="3">
    <source>
        <dbReference type="ARBA" id="ARBA00022884"/>
    </source>
</evidence>
<protein>
    <recommendedName>
        <fullName evidence="6 7">Large ribosomal subunit protein bL9</fullName>
    </recommendedName>
</protein>
<accession>A0A2M9Y1X2</accession>
<evidence type="ECO:0000313" key="10">
    <source>
        <dbReference type="Proteomes" id="UP000297891"/>
    </source>
</evidence>
<dbReference type="InterPro" id="IPR036935">
    <property type="entry name" value="Ribosomal_bL9_N_sf"/>
</dbReference>
<feature type="domain" description="Ribosomal protein L9" evidence="8">
    <location>
        <begin position="13"/>
        <end position="40"/>
    </location>
</feature>
<sequence>MKVVLQKDVLNLGDAGDVKEVADGYARNFLIPRRFAVRANDGNTKAALHQKRLAELKRDKRVKVMKELSSSIEGKTYEVKVKVGENDKLFGSVTANDIALAIKNTGVELDKRKLDLGEPIKSVGEFKIKVRLAEGVVPQIVVKVVGQA</sequence>